<name>A0A9W8CYP1_9FUNG</name>
<sequence length="543" mass="57408">MAGSEQLDRCARLLSRKATDDEKFAGLLLMPRIVDPHDHEALAYVFEALDCMFIERLMRTGLKQVAETPSGDGLALLAIAVSVVDVLASQGSIASDPRMLDRIPTLCEVASLNIAAVPAEAVQALSKLLAQDAAVQVLLGRPELLAGIVDAASARADSLGLSQFLDYALNRCSTCVSACGGSNMDGWVHAVACAAAAFASSDKRLKFEMLPVLANALEPIGAGEATAADECTSCASLVGHISAGCIGILKQKTEAAAYSDQALVLYSHLVRLWPEHVFLGVVAPRADGDVGAPVPRPEAELALRLACVEGQASVDAMMICEPDDSSAQSAREADRLRVQHGWKLPFCTAIVAGWLEWAALWLDDLPFSADVDEAGLCAMMGEVQGLASSAVGFLTDWRERVPSEQDMLASGPELVLGAVRLLGKWLATDPKLHQAAVPVLAMCAAWVTGSDEHGAAVAEYVRPCLAFALDTCGISEAQYIEELVARELRHGRSQARGLASPWVGTMEFDDLARAVYSIPSDEDVLRDRQARPHDGGGGGGGGR</sequence>
<keyword evidence="3" id="KW-1185">Reference proteome</keyword>
<accession>A0A9W8CYP1</accession>
<reference evidence="2" key="1">
    <citation type="submission" date="2022-07" db="EMBL/GenBank/DDBJ databases">
        <title>Phylogenomic reconstructions and comparative analyses of Kickxellomycotina fungi.</title>
        <authorList>
            <person name="Reynolds N.K."/>
            <person name="Stajich J.E."/>
            <person name="Barry K."/>
            <person name="Grigoriev I.V."/>
            <person name="Crous P."/>
            <person name="Smith M.E."/>
        </authorList>
    </citation>
    <scope>NUCLEOTIDE SEQUENCE</scope>
    <source>
        <strain evidence="2">BCRC 34381</strain>
    </source>
</reference>
<gene>
    <name evidence="2" type="ORF">LPJ61_000851</name>
</gene>
<feature type="compositionally biased region" description="Basic and acidic residues" evidence="1">
    <location>
        <begin position="524"/>
        <end position="534"/>
    </location>
</feature>
<proteinExistence type="predicted"/>
<evidence type="ECO:0000313" key="3">
    <source>
        <dbReference type="Proteomes" id="UP001143981"/>
    </source>
</evidence>
<protein>
    <recommendedName>
        <fullName evidence="4">Neurochondrin-domain-containing protein</fullName>
    </recommendedName>
</protein>
<evidence type="ECO:0008006" key="4">
    <source>
        <dbReference type="Google" id="ProtNLM"/>
    </source>
</evidence>
<evidence type="ECO:0000313" key="2">
    <source>
        <dbReference type="EMBL" id="KAJ1734872.1"/>
    </source>
</evidence>
<dbReference type="InterPro" id="IPR008709">
    <property type="entry name" value="Neurochondrin"/>
</dbReference>
<dbReference type="EMBL" id="JANBOI010000052">
    <property type="protein sequence ID" value="KAJ1734872.1"/>
    <property type="molecule type" value="Genomic_DNA"/>
</dbReference>
<dbReference type="AlphaFoldDB" id="A0A9W8CYP1"/>
<dbReference type="Pfam" id="PF05536">
    <property type="entry name" value="Neurochondrin"/>
    <property type="match status" value="1"/>
</dbReference>
<dbReference type="OrthoDB" id="8962942at2759"/>
<organism evidence="2 3">
    <name type="scientific">Coemansia biformis</name>
    <dbReference type="NCBI Taxonomy" id="1286918"/>
    <lineage>
        <taxon>Eukaryota</taxon>
        <taxon>Fungi</taxon>
        <taxon>Fungi incertae sedis</taxon>
        <taxon>Zoopagomycota</taxon>
        <taxon>Kickxellomycotina</taxon>
        <taxon>Kickxellomycetes</taxon>
        <taxon>Kickxellales</taxon>
        <taxon>Kickxellaceae</taxon>
        <taxon>Coemansia</taxon>
    </lineage>
</organism>
<dbReference type="PANTHER" id="PTHR13109">
    <property type="entry name" value="NEUROCHONDRIN"/>
    <property type="match status" value="1"/>
</dbReference>
<dbReference type="Proteomes" id="UP001143981">
    <property type="component" value="Unassembled WGS sequence"/>
</dbReference>
<comment type="caution">
    <text evidence="2">The sequence shown here is derived from an EMBL/GenBank/DDBJ whole genome shotgun (WGS) entry which is preliminary data.</text>
</comment>
<evidence type="ECO:0000256" key="1">
    <source>
        <dbReference type="SAM" id="MobiDB-lite"/>
    </source>
</evidence>
<dbReference type="PANTHER" id="PTHR13109:SF7">
    <property type="entry name" value="NEUROCHONDRIN"/>
    <property type="match status" value="1"/>
</dbReference>
<feature type="region of interest" description="Disordered" evidence="1">
    <location>
        <begin position="524"/>
        <end position="543"/>
    </location>
</feature>